<name>A0A3Q0ILV9_DIACI</name>
<organism evidence="1 2">
    <name type="scientific">Diaphorina citri</name>
    <name type="common">Asian citrus psyllid</name>
    <dbReference type="NCBI Taxonomy" id="121845"/>
    <lineage>
        <taxon>Eukaryota</taxon>
        <taxon>Metazoa</taxon>
        <taxon>Ecdysozoa</taxon>
        <taxon>Arthropoda</taxon>
        <taxon>Hexapoda</taxon>
        <taxon>Insecta</taxon>
        <taxon>Pterygota</taxon>
        <taxon>Neoptera</taxon>
        <taxon>Paraneoptera</taxon>
        <taxon>Hemiptera</taxon>
        <taxon>Sternorrhyncha</taxon>
        <taxon>Psylloidea</taxon>
        <taxon>Psyllidae</taxon>
        <taxon>Diaphorininae</taxon>
        <taxon>Diaphorina</taxon>
    </lineage>
</organism>
<sequence>MLPFRRLLSRQNLSNVARLLTNKGWGNGEKCLVMPAGGGIKCQSGGGALSLIPSNPQPSPLNLLPKPASSCFHEPGFDSLRPFRPFFPKPGFLFHGYGFDSMRPFSCCVDETSNKPDPVTGLTPKMVGLLKCLSVAIKPEAHRHGVNIFKKLFLMDKTVQRMFPKFACDDVNLQEYFGYAINEYLKETLGAKYSEDVECAVAYFWKFVASEMTAKPHQKCPKCGCTVLKRC</sequence>
<dbReference type="KEGG" id="dci:103506311"/>
<evidence type="ECO:0000313" key="1">
    <source>
        <dbReference type="Proteomes" id="UP000079169"/>
    </source>
</evidence>
<dbReference type="AlphaFoldDB" id="A0A3Q0ILV9"/>
<gene>
    <name evidence="2" type="primary">LOC103506311</name>
</gene>
<dbReference type="RefSeq" id="XP_026677192.1">
    <property type="nucleotide sequence ID" value="XM_026821391.1"/>
</dbReference>
<evidence type="ECO:0000313" key="2">
    <source>
        <dbReference type="RefSeq" id="XP_026677192.1"/>
    </source>
</evidence>
<accession>A0A3Q0ILV9</accession>
<reference evidence="2" key="1">
    <citation type="submission" date="2025-08" db="UniProtKB">
        <authorList>
            <consortium name="RefSeq"/>
        </authorList>
    </citation>
    <scope>IDENTIFICATION</scope>
</reference>
<dbReference type="GeneID" id="103506311"/>
<dbReference type="SUPFAM" id="SSF46458">
    <property type="entry name" value="Globin-like"/>
    <property type="match status" value="1"/>
</dbReference>
<dbReference type="InterPro" id="IPR009050">
    <property type="entry name" value="Globin-like_sf"/>
</dbReference>
<protein>
    <submittedName>
        <fullName evidence="2">Uncharacterized protein LOC103506311</fullName>
    </submittedName>
</protein>
<dbReference type="PaxDb" id="121845-A0A3Q0ILV9"/>
<proteinExistence type="predicted"/>
<dbReference type="Proteomes" id="UP000079169">
    <property type="component" value="Unplaced"/>
</dbReference>
<keyword evidence="1" id="KW-1185">Reference proteome</keyword>